<feature type="compositionally biased region" description="Polar residues" evidence="1">
    <location>
        <begin position="39"/>
        <end position="59"/>
    </location>
</feature>
<organism evidence="2 3">
    <name type="scientific">Trifolium medium</name>
    <dbReference type="NCBI Taxonomy" id="97028"/>
    <lineage>
        <taxon>Eukaryota</taxon>
        <taxon>Viridiplantae</taxon>
        <taxon>Streptophyta</taxon>
        <taxon>Embryophyta</taxon>
        <taxon>Tracheophyta</taxon>
        <taxon>Spermatophyta</taxon>
        <taxon>Magnoliopsida</taxon>
        <taxon>eudicotyledons</taxon>
        <taxon>Gunneridae</taxon>
        <taxon>Pentapetalae</taxon>
        <taxon>rosids</taxon>
        <taxon>fabids</taxon>
        <taxon>Fabales</taxon>
        <taxon>Fabaceae</taxon>
        <taxon>Papilionoideae</taxon>
        <taxon>50 kb inversion clade</taxon>
        <taxon>NPAAA clade</taxon>
        <taxon>Hologalegina</taxon>
        <taxon>IRL clade</taxon>
        <taxon>Trifolieae</taxon>
        <taxon>Trifolium</taxon>
    </lineage>
</organism>
<proteinExistence type="predicted"/>
<evidence type="ECO:0000313" key="3">
    <source>
        <dbReference type="Proteomes" id="UP000265520"/>
    </source>
</evidence>
<dbReference type="EMBL" id="LXQA010258108">
    <property type="protein sequence ID" value="MCI38656.1"/>
    <property type="molecule type" value="Genomic_DNA"/>
</dbReference>
<feature type="non-terminal residue" evidence="2">
    <location>
        <position position="72"/>
    </location>
</feature>
<protein>
    <submittedName>
        <fullName evidence="2">Uncharacterized protein</fullName>
    </submittedName>
</protein>
<dbReference type="Proteomes" id="UP000265520">
    <property type="component" value="Unassembled WGS sequence"/>
</dbReference>
<keyword evidence="3" id="KW-1185">Reference proteome</keyword>
<dbReference type="AlphaFoldDB" id="A0A392RSW7"/>
<reference evidence="2 3" key="1">
    <citation type="journal article" date="2018" name="Front. Plant Sci.">
        <title>Red Clover (Trifolium pratense) and Zigzag Clover (T. medium) - A Picture of Genomic Similarities and Differences.</title>
        <authorList>
            <person name="Dluhosova J."/>
            <person name="Istvanek J."/>
            <person name="Nedelnik J."/>
            <person name="Repkova J."/>
        </authorList>
    </citation>
    <scope>NUCLEOTIDE SEQUENCE [LARGE SCALE GENOMIC DNA]</scope>
    <source>
        <strain evidence="3">cv. 10/8</strain>
        <tissue evidence="2">Leaf</tissue>
    </source>
</reference>
<name>A0A392RSW7_9FABA</name>
<sequence length="72" mass="8017">MEDKDKKFYSNPSQSPQFGKYSPPVPESLLAQLAAMKLQSKSPMNPNTGRNQGEPQQHAANHKESNQDTSIM</sequence>
<comment type="caution">
    <text evidence="2">The sequence shown here is derived from an EMBL/GenBank/DDBJ whole genome shotgun (WGS) entry which is preliminary data.</text>
</comment>
<evidence type="ECO:0000256" key="1">
    <source>
        <dbReference type="SAM" id="MobiDB-lite"/>
    </source>
</evidence>
<feature type="region of interest" description="Disordered" evidence="1">
    <location>
        <begin position="1"/>
        <end position="72"/>
    </location>
</feature>
<accession>A0A392RSW7</accession>
<evidence type="ECO:0000313" key="2">
    <source>
        <dbReference type="EMBL" id="MCI38656.1"/>
    </source>
</evidence>